<evidence type="ECO:0000313" key="2">
    <source>
        <dbReference type="EMBL" id="AFH75141.1"/>
    </source>
</evidence>
<accession>I0CEC8</accession>
<evidence type="ECO:0000256" key="1">
    <source>
        <dbReference type="SAM" id="MobiDB-lite"/>
    </source>
</evidence>
<name>I0CEC8_9ACTN</name>
<feature type="region of interest" description="Disordered" evidence="1">
    <location>
        <begin position="30"/>
        <end position="78"/>
    </location>
</feature>
<feature type="compositionally biased region" description="Basic and acidic residues" evidence="1">
    <location>
        <begin position="33"/>
        <end position="46"/>
    </location>
</feature>
<proteinExistence type="predicted"/>
<dbReference type="EMBL" id="JQ340175">
    <property type="protein sequence ID" value="AFH75141.1"/>
    <property type="molecule type" value="Genomic_DNA"/>
</dbReference>
<protein>
    <submittedName>
        <fullName evidence="2">Uncharacterized protein</fullName>
    </submittedName>
</protein>
<gene>
    <name evidence="2" type="ORF">pCQ4.16c</name>
</gene>
<reference evidence="2" key="1">
    <citation type="submission" date="2011-12" db="EMBL/GenBank/DDBJ databases">
        <title>Complete nucleotide sequence of Streptomyces circular plasmid pCQ4.</title>
        <authorList>
            <person name="Cheng Q."/>
            <person name="Tian X."/>
            <person name="Qin Z."/>
        </authorList>
    </citation>
    <scope>NUCLEOTIDE SEQUENCE</scope>
    <source>
        <strain evidence="2">W75</strain>
        <plasmid evidence="2">pCQ4</plasmid>
    </source>
</reference>
<geneLocation type="plasmid" evidence="2">
    <name>pCQ4</name>
</geneLocation>
<keyword evidence="2" id="KW-0614">Plasmid</keyword>
<dbReference type="AlphaFoldDB" id="I0CEC8"/>
<sequence>MIHLSHFSGPAGSNRPGLLIVLGWSRVKTAKSRGNDQAKQPYREHSPALVPTPPQGSPHGHPHRPAHHHPRRPQSHHR</sequence>
<feature type="compositionally biased region" description="Basic residues" evidence="1">
    <location>
        <begin position="60"/>
        <end position="78"/>
    </location>
</feature>
<organism evidence="2">
    <name type="scientific">Streptomyces sp. W75</name>
    <dbReference type="NCBI Taxonomy" id="1170711"/>
    <lineage>
        <taxon>Bacteria</taxon>
        <taxon>Bacillati</taxon>
        <taxon>Actinomycetota</taxon>
        <taxon>Actinomycetes</taxon>
        <taxon>Kitasatosporales</taxon>
        <taxon>Streptomycetaceae</taxon>
        <taxon>Streptomyces</taxon>
    </lineage>
</organism>